<comment type="caution">
    <text evidence="1">The sequence shown here is derived from an EMBL/GenBank/DDBJ whole genome shotgun (WGS) entry which is preliminary data.</text>
</comment>
<evidence type="ECO:0000313" key="1">
    <source>
        <dbReference type="EMBL" id="MDJ1505173.1"/>
    </source>
</evidence>
<organism evidence="1 2">
    <name type="scientific">Xanthocytophaga agilis</name>
    <dbReference type="NCBI Taxonomy" id="3048010"/>
    <lineage>
        <taxon>Bacteria</taxon>
        <taxon>Pseudomonadati</taxon>
        <taxon>Bacteroidota</taxon>
        <taxon>Cytophagia</taxon>
        <taxon>Cytophagales</taxon>
        <taxon>Rhodocytophagaceae</taxon>
        <taxon>Xanthocytophaga</taxon>
    </lineage>
</organism>
<keyword evidence="2" id="KW-1185">Reference proteome</keyword>
<dbReference type="EMBL" id="JASJOU010000015">
    <property type="protein sequence ID" value="MDJ1505173.1"/>
    <property type="molecule type" value="Genomic_DNA"/>
</dbReference>
<gene>
    <name evidence="1" type="ORF">QNI22_31240</name>
</gene>
<protein>
    <submittedName>
        <fullName evidence="1">Uncharacterized protein</fullName>
    </submittedName>
</protein>
<name>A0AAE3UJH8_9BACT</name>
<evidence type="ECO:0000313" key="2">
    <source>
        <dbReference type="Proteomes" id="UP001232063"/>
    </source>
</evidence>
<dbReference type="AlphaFoldDB" id="A0AAE3UJH8"/>
<proteinExistence type="predicted"/>
<dbReference type="Proteomes" id="UP001232063">
    <property type="component" value="Unassembled WGS sequence"/>
</dbReference>
<accession>A0AAE3UJH8</accession>
<reference evidence="1" key="1">
    <citation type="submission" date="2023-05" db="EMBL/GenBank/DDBJ databases">
        <authorList>
            <person name="Zhang X."/>
        </authorList>
    </citation>
    <scope>NUCLEOTIDE SEQUENCE</scope>
    <source>
        <strain evidence="1">BD1B2-1</strain>
    </source>
</reference>
<dbReference type="RefSeq" id="WP_314517001.1">
    <property type="nucleotide sequence ID" value="NZ_JASJOU010000015.1"/>
</dbReference>
<sequence>MKYLKRSTQSHAVAIKSGIWTRDGPPVQRRKLAHWLVKEKKLSQRKAAHMAGISRRMLLYQSKKDPQGQLQIQILSIVD</sequence>